<gene>
    <name evidence="2" type="ORF">NJT12_09975</name>
</gene>
<proteinExistence type="predicted"/>
<evidence type="ECO:0000313" key="2">
    <source>
        <dbReference type="EMBL" id="MDA6069943.1"/>
    </source>
</evidence>
<accession>A0ABT4WBP8</accession>
<protein>
    <submittedName>
        <fullName evidence="2">Uncharacterized protein</fullName>
    </submittedName>
</protein>
<sequence>MGIADNERFGQSQRQSQSESQMINSETMENKDPAINQHQDDSANNVNHEYSDQDDKKSSDLEEDDNEDPYFQKNAEIAQDLDDDLENKNTSEQ</sequence>
<feature type="compositionally biased region" description="Low complexity" evidence="1">
    <location>
        <begin position="11"/>
        <end position="21"/>
    </location>
</feature>
<comment type="caution">
    <text evidence="2">The sequence shown here is derived from an EMBL/GenBank/DDBJ whole genome shotgun (WGS) entry which is preliminary data.</text>
</comment>
<dbReference type="EMBL" id="JAMZNK010000012">
    <property type="protein sequence ID" value="MDA6069943.1"/>
    <property type="molecule type" value="Genomic_DNA"/>
</dbReference>
<feature type="region of interest" description="Disordered" evidence="1">
    <location>
        <begin position="1"/>
        <end position="93"/>
    </location>
</feature>
<reference evidence="2 3" key="1">
    <citation type="journal article" date="2023" name="Chemosphere">
        <title>Whole genome analysis of Flavobacterium aziz-sancarii sp. nov., isolated from Ardley Island (Antarctica), revealed a rich resistome and bioremediation potential.</title>
        <authorList>
            <person name="Otur C."/>
            <person name="Okay S."/>
            <person name="Kurt-Kizildogan A."/>
        </authorList>
    </citation>
    <scope>NUCLEOTIDE SEQUENCE [LARGE SCALE GENOMIC DNA]</scope>
    <source>
        <strain evidence="2 3">AC</strain>
    </source>
</reference>
<dbReference type="Proteomes" id="UP001212170">
    <property type="component" value="Unassembled WGS sequence"/>
</dbReference>
<feature type="compositionally biased region" description="Basic and acidic residues" evidence="1">
    <location>
        <begin position="49"/>
        <end position="60"/>
    </location>
</feature>
<evidence type="ECO:0000256" key="1">
    <source>
        <dbReference type="SAM" id="MobiDB-lite"/>
    </source>
</evidence>
<name>A0ABT4WBP8_9FLAO</name>
<evidence type="ECO:0000313" key="3">
    <source>
        <dbReference type="Proteomes" id="UP001212170"/>
    </source>
</evidence>
<dbReference type="RefSeq" id="WP_271335754.1">
    <property type="nucleotide sequence ID" value="NZ_JAMZNK010000012.1"/>
</dbReference>
<organism evidence="2 3">
    <name type="scientific">Flavobacterium azizsancarii</name>
    <dbReference type="NCBI Taxonomy" id="2961580"/>
    <lineage>
        <taxon>Bacteria</taxon>
        <taxon>Pseudomonadati</taxon>
        <taxon>Bacteroidota</taxon>
        <taxon>Flavobacteriia</taxon>
        <taxon>Flavobacteriales</taxon>
        <taxon>Flavobacteriaceae</taxon>
        <taxon>Flavobacterium</taxon>
    </lineage>
</organism>
<keyword evidence="3" id="KW-1185">Reference proteome</keyword>